<comment type="similarity">
    <text evidence="4">Belongs to the histone-like Alba family.</text>
</comment>
<dbReference type="Proteomes" id="UP000694924">
    <property type="component" value="Unplaced"/>
</dbReference>
<evidence type="ECO:0000256" key="2">
    <source>
        <dbReference type="ARBA" id="ARBA00022694"/>
    </source>
</evidence>
<dbReference type="InterPro" id="IPR036882">
    <property type="entry name" value="Alba-like_dom_sf"/>
</dbReference>
<keyword evidence="3 4" id="KW-0539">Nucleus</keyword>
<evidence type="ECO:0000256" key="1">
    <source>
        <dbReference type="ARBA" id="ARBA00004604"/>
    </source>
</evidence>
<dbReference type="PIRSF" id="PIRSF036572">
    <property type="entry name" value="RPP20"/>
    <property type="match status" value="1"/>
</dbReference>
<keyword evidence="2 4" id="KW-0819">tRNA processing</keyword>
<evidence type="ECO:0000313" key="6">
    <source>
        <dbReference type="RefSeq" id="XP_015190520.1"/>
    </source>
</evidence>
<keyword evidence="5" id="KW-1185">Reference proteome</keyword>
<comment type="function">
    <text evidence="4">Component of ribonuclease P, a ribonucleoprotein complex that generates mature tRNA molecules by cleaving their 5'-ends. Also a component of the MRP ribonuclease complex, which cleaves pre-rRNA sequences.</text>
</comment>
<dbReference type="Gene3D" id="3.30.110.20">
    <property type="entry name" value="Alba-like domain"/>
    <property type="match status" value="1"/>
</dbReference>
<organism evidence="5 6">
    <name type="scientific">Polistes dominula</name>
    <name type="common">European paper wasp</name>
    <name type="synonym">Vespa dominula</name>
    <dbReference type="NCBI Taxonomy" id="743375"/>
    <lineage>
        <taxon>Eukaryota</taxon>
        <taxon>Metazoa</taxon>
        <taxon>Ecdysozoa</taxon>
        <taxon>Arthropoda</taxon>
        <taxon>Hexapoda</taxon>
        <taxon>Insecta</taxon>
        <taxon>Pterygota</taxon>
        <taxon>Neoptera</taxon>
        <taxon>Endopterygota</taxon>
        <taxon>Hymenoptera</taxon>
        <taxon>Apocrita</taxon>
        <taxon>Aculeata</taxon>
        <taxon>Vespoidea</taxon>
        <taxon>Vespidae</taxon>
        <taxon>Polistinae</taxon>
        <taxon>Polistini</taxon>
        <taxon>Polistes</taxon>
    </lineage>
</organism>
<evidence type="ECO:0000256" key="4">
    <source>
        <dbReference type="PIRNR" id="PIRNR036572"/>
    </source>
</evidence>
<dbReference type="RefSeq" id="XP_015190520.1">
    <property type="nucleotide sequence ID" value="XM_015335034.1"/>
</dbReference>
<protein>
    <recommendedName>
        <fullName evidence="4">Ribonuclease P protein subunit p20</fullName>
        <shortName evidence="4">RNaseP protein p20</shortName>
    </recommendedName>
</protein>
<name>A0ABM1JDI2_POLDO</name>
<dbReference type="InterPro" id="IPR014612">
    <property type="entry name" value="Pop7/Rpp20"/>
</dbReference>
<sequence>MAKKHKLKSINENKSKNINAMKTVFTNDNFVVRKRQPTGLNKQSKLHVCVTKKTCFKAQLQRCKKLFNTGSSEIVIHGLGAAVERACNLALQLKEIHYNILELDIKTSTVELMDDIKPHNDDDDGEMKLRRNSAIHIRVFRKEPIGLISTKKNKI</sequence>
<dbReference type="PANTHER" id="PTHR15314:SF1">
    <property type="entry name" value="RIBONUCLEASE P PROTEIN SUBUNIT P20"/>
    <property type="match status" value="1"/>
</dbReference>
<gene>
    <name evidence="6" type="primary">LOC107074019</name>
</gene>
<keyword evidence="4" id="KW-0698">rRNA processing</keyword>
<dbReference type="Pfam" id="PF12328">
    <property type="entry name" value="Rpp20"/>
    <property type="match status" value="1"/>
</dbReference>
<dbReference type="SUPFAM" id="SSF82704">
    <property type="entry name" value="AlbA-like"/>
    <property type="match status" value="1"/>
</dbReference>
<reference evidence="6" key="1">
    <citation type="submission" date="2025-08" db="UniProtKB">
        <authorList>
            <consortium name="RefSeq"/>
        </authorList>
    </citation>
    <scope>IDENTIFICATION</scope>
    <source>
        <tissue evidence="6">Whole body</tissue>
    </source>
</reference>
<evidence type="ECO:0000256" key="3">
    <source>
        <dbReference type="ARBA" id="ARBA00023242"/>
    </source>
</evidence>
<evidence type="ECO:0000313" key="5">
    <source>
        <dbReference type="Proteomes" id="UP000694924"/>
    </source>
</evidence>
<dbReference type="PANTHER" id="PTHR15314">
    <property type="entry name" value="RIBONUCLEASE P PROTEIN SUBUNIT P20"/>
    <property type="match status" value="1"/>
</dbReference>
<accession>A0ABM1JDI2</accession>
<proteinExistence type="inferred from homology"/>
<dbReference type="GeneID" id="107074019"/>
<comment type="subcellular location">
    <subcellularLocation>
        <location evidence="1 4">Nucleus</location>
        <location evidence="1 4">Nucleolus</location>
    </subcellularLocation>
</comment>